<dbReference type="OrthoDB" id="63070at2759"/>
<feature type="compositionally biased region" description="Basic and acidic residues" evidence="5">
    <location>
        <begin position="442"/>
        <end position="451"/>
    </location>
</feature>
<dbReference type="Gene3D" id="3.30.40.10">
    <property type="entry name" value="Zinc/RING finger domain, C3HC4 (zinc finger)"/>
    <property type="match status" value="1"/>
</dbReference>
<gene>
    <name evidence="8" type="primary">Aste57867_11850</name>
    <name evidence="7" type="ORF">As57867_011805</name>
    <name evidence="8" type="ORF">ASTE57867_11850</name>
</gene>
<dbReference type="InterPro" id="IPR000306">
    <property type="entry name" value="Znf_FYVE"/>
</dbReference>
<dbReference type="AlphaFoldDB" id="A0A485KU55"/>
<evidence type="ECO:0000313" key="7">
    <source>
        <dbReference type="EMBL" id="KAF0697466.1"/>
    </source>
</evidence>
<reference evidence="7" key="2">
    <citation type="submission" date="2019-06" db="EMBL/GenBank/DDBJ databases">
        <title>Genomics analysis of Aphanomyces spp. identifies a new class of oomycete effector associated with host adaptation.</title>
        <authorList>
            <person name="Gaulin E."/>
        </authorList>
    </citation>
    <scope>NUCLEOTIDE SEQUENCE</scope>
    <source>
        <strain evidence="7">CBS 578.67</strain>
    </source>
</reference>
<evidence type="ECO:0000256" key="5">
    <source>
        <dbReference type="SAM" id="MobiDB-lite"/>
    </source>
</evidence>
<name>A0A485KU55_9STRA</name>
<dbReference type="InterPro" id="IPR011011">
    <property type="entry name" value="Znf_FYVE_PHD"/>
</dbReference>
<evidence type="ECO:0000256" key="4">
    <source>
        <dbReference type="PROSITE-ProRule" id="PRU00091"/>
    </source>
</evidence>
<evidence type="ECO:0000256" key="1">
    <source>
        <dbReference type="ARBA" id="ARBA00022723"/>
    </source>
</evidence>
<keyword evidence="1" id="KW-0479">Metal-binding</keyword>
<dbReference type="SMART" id="SM00064">
    <property type="entry name" value="FYVE"/>
    <property type="match status" value="1"/>
</dbReference>
<keyword evidence="9" id="KW-1185">Reference proteome</keyword>
<dbReference type="EMBL" id="VJMH01005316">
    <property type="protein sequence ID" value="KAF0697466.1"/>
    <property type="molecule type" value="Genomic_DNA"/>
</dbReference>
<feature type="region of interest" description="Disordered" evidence="5">
    <location>
        <begin position="371"/>
        <end position="471"/>
    </location>
</feature>
<dbReference type="PROSITE" id="PS50178">
    <property type="entry name" value="ZF_FYVE"/>
    <property type="match status" value="1"/>
</dbReference>
<dbReference type="PANTHER" id="PTHR13510:SF44">
    <property type="entry name" value="RABENOSYN-5"/>
    <property type="match status" value="1"/>
</dbReference>
<reference evidence="8 9" key="1">
    <citation type="submission" date="2019-03" db="EMBL/GenBank/DDBJ databases">
        <authorList>
            <person name="Gaulin E."/>
            <person name="Dumas B."/>
        </authorList>
    </citation>
    <scope>NUCLEOTIDE SEQUENCE [LARGE SCALE GENOMIC DNA]</scope>
    <source>
        <strain evidence="8">CBS 568.67</strain>
    </source>
</reference>
<dbReference type="Proteomes" id="UP000332933">
    <property type="component" value="Unassembled WGS sequence"/>
</dbReference>
<sequence length="532" mass="57904">MAFQPQQVSKELWSLHDMNDQVQTRDTDGQKEFHRAIRTLSRHPLDVDDALHALAARQGLAVVHANTTRMDTTFAHHRDADDDGIRLYAKASSDGGVLQGVATVAGTVESILDTFSMQSSRRFADTIRMLLPSIACHGATIATDHGSTHVHWLSFVGLSDARRLSDVTFLSSTQLYEEDIETGEPVALAAAAAATDDDDDTVRHVVYGTHVWESVDVPALAAFTPADTQCARQRLTRSGFFVEPVSGSDDDDLCRVSLTLSLAGVEPSNPWVVLAVRTCLRQLMATCRSTQLSLVPRAEWSHESQCHLCRKTFHLFHVLRRRHHCRLCGHSICASCSSFVTLDDPTKGASGAASTVRSCLHCAFADAPKHKPARVRPSRAATMIPDSHVTKPESASLSTPAAPSVGSIASTASLSSSSADSFSHPRRSSMAMLEEIPSPRSPKTDASDTRARRASLQTEFHRRSGESSARAARRAAMLQRSTSFLELAINNPTDSLTKPRTETDPVDWLAELGLTTPVVPVQNDEPDHEPQP</sequence>
<keyword evidence="2 4" id="KW-0863">Zinc-finger</keyword>
<dbReference type="InterPro" id="IPR013083">
    <property type="entry name" value="Znf_RING/FYVE/PHD"/>
</dbReference>
<dbReference type="EMBL" id="CAADRA010005337">
    <property type="protein sequence ID" value="VFT88705.1"/>
    <property type="molecule type" value="Genomic_DNA"/>
</dbReference>
<organism evidence="8 9">
    <name type="scientific">Aphanomyces stellatus</name>
    <dbReference type="NCBI Taxonomy" id="120398"/>
    <lineage>
        <taxon>Eukaryota</taxon>
        <taxon>Sar</taxon>
        <taxon>Stramenopiles</taxon>
        <taxon>Oomycota</taxon>
        <taxon>Saprolegniomycetes</taxon>
        <taxon>Saprolegniales</taxon>
        <taxon>Verrucalvaceae</taxon>
        <taxon>Aphanomyces</taxon>
    </lineage>
</organism>
<feature type="domain" description="FYVE-type" evidence="6">
    <location>
        <begin position="300"/>
        <end position="362"/>
    </location>
</feature>
<dbReference type="SUPFAM" id="SSF57903">
    <property type="entry name" value="FYVE/PHD zinc finger"/>
    <property type="match status" value="1"/>
</dbReference>
<evidence type="ECO:0000259" key="6">
    <source>
        <dbReference type="PROSITE" id="PS50178"/>
    </source>
</evidence>
<keyword evidence="3" id="KW-0862">Zinc</keyword>
<dbReference type="InterPro" id="IPR052727">
    <property type="entry name" value="Rab4/Rab5_effector"/>
</dbReference>
<evidence type="ECO:0000313" key="9">
    <source>
        <dbReference type="Proteomes" id="UP000332933"/>
    </source>
</evidence>
<dbReference type="GO" id="GO:0008270">
    <property type="term" value="F:zinc ion binding"/>
    <property type="evidence" value="ECO:0007669"/>
    <property type="project" value="UniProtKB-KW"/>
</dbReference>
<evidence type="ECO:0000313" key="8">
    <source>
        <dbReference type="EMBL" id="VFT88705.1"/>
    </source>
</evidence>
<dbReference type="InterPro" id="IPR017455">
    <property type="entry name" value="Znf_FYVE-rel"/>
</dbReference>
<protein>
    <submittedName>
        <fullName evidence="8">Aste57867_11850 protein</fullName>
    </submittedName>
</protein>
<evidence type="ECO:0000256" key="3">
    <source>
        <dbReference type="ARBA" id="ARBA00022833"/>
    </source>
</evidence>
<feature type="compositionally biased region" description="Low complexity" evidence="5">
    <location>
        <begin position="404"/>
        <end position="422"/>
    </location>
</feature>
<proteinExistence type="predicted"/>
<evidence type="ECO:0000256" key="2">
    <source>
        <dbReference type="ARBA" id="ARBA00022771"/>
    </source>
</evidence>
<accession>A0A485KU55</accession>
<dbReference type="Pfam" id="PF01363">
    <property type="entry name" value="FYVE"/>
    <property type="match status" value="1"/>
</dbReference>
<dbReference type="PANTHER" id="PTHR13510">
    <property type="entry name" value="FYVE-FINGER-CONTAINING RAB5 EFFECTOR PROTEIN RABENOSYN-5-RELATED"/>
    <property type="match status" value="1"/>
</dbReference>